<sequence>MTQPDSNPTDRAPHSTDTASPETSPTDRDRRAALTKLGALAAWTAPVMLTLTLTPRTSAATPL</sequence>
<feature type="region of interest" description="Disordered" evidence="1">
    <location>
        <begin position="1"/>
        <end position="30"/>
    </location>
</feature>
<comment type="caution">
    <text evidence="2">The sequence shown here is derived from an EMBL/GenBank/DDBJ whole genome shotgun (WGS) entry which is preliminary data.</text>
</comment>
<name>A0A9X0WKV0_9GAMM</name>
<dbReference type="RefSeq" id="WP_200389178.1">
    <property type="nucleotide sequence ID" value="NZ_NRSD01000024.1"/>
</dbReference>
<evidence type="ECO:0000256" key="1">
    <source>
        <dbReference type="SAM" id="MobiDB-lite"/>
    </source>
</evidence>
<evidence type="ECO:0000313" key="3">
    <source>
        <dbReference type="Proteomes" id="UP001138802"/>
    </source>
</evidence>
<reference evidence="2 3" key="1">
    <citation type="journal article" date="2020" name="Microorganisms">
        <title>Osmotic Adaptation and Compatible Solute Biosynthesis of Phototrophic Bacteria as Revealed from Genome Analyses.</title>
        <authorList>
            <person name="Imhoff J.F."/>
            <person name="Rahn T."/>
            <person name="Kunzel S."/>
            <person name="Keller A."/>
            <person name="Neulinger S.C."/>
        </authorList>
    </citation>
    <scope>NUCLEOTIDE SEQUENCE [LARGE SCALE GENOMIC DNA]</scope>
    <source>
        <strain evidence="2 3">DSM 21303</strain>
    </source>
</reference>
<dbReference type="Proteomes" id="UP001138802">
    <property type="component" value="Unassembled WGS sequence"/>
</dbReference>
<gene>
    <name evidence="2" type="ORF">CKO25_17260</name>
</gene>
<evidence type="ECO:0000313" key="2">
    <source>
        <dbReference type="EMBL" id="MBK1646361.1"/>
    </source>
</evidence>
<dbReference type="AlphaFoldDB" id="A0A9X0WKV0"/>
<feature type="compositionally biased region" description="Polar residues" evidence="1">
    <location>
        <begin position="1"/>
        <end position="24"/>
    </location>
</feature>
<keyword evidence="3" id="KW-1185">Reference proteome</keyword>
<protein>
    <submittedName>
        <fullName evidence="2">Uncharacterized protein</fullName>
    </submittedName>
</protein>
<accession>A0A9X0WKV0</accession>
<proteinExistence type="predicted"/>
<organism evidence="2 3">
    <name type="scientific">Thiocapsa imhoffii</name>
    <dbReference type="NCBI Taxonomy" id="382777"/>
    <lineage>
        <taxon>Bacteria</taxon>
        <taxon>Pseudomonadati</taxon>
        <taxon>Pseudomonadota</taxon>
        <taxon>Gammaproteobacteria</taxon>
        <taxon>Chromatiales</taxon>
        <taxon>Chromatiaceae</taxon>
        <taxon>Thiocapsa</taxon>
    </lineage>
</organism>
<dbReference type="EMBL" id="NRSD01000024">
    <property type="protein sequence ID" value="MBK1646361.1"/>
    <property type="molecule type" value="Genomic_DNA"/>
</dbReference>